<evidence type="ECO:0000256" key="1">
    <source>
        <dbReference type="ARBA" id="ARBA00004651"/>
    </source>
</evidence>
<keyword evidence="2" id="KW-0813">Transport</keyword>
<protein>
    <submittedName>
        <fullName evidence="9">MFS transporter</fullName>
    </submittedName>
</protein>
<feature type="transmembrane region" description="Helical" evidence="7">
    <location>
        <begin position="45"/>
        <end position="68"/>
    </location>
</feature>
<dbReference type="PANTHER" id="PTHR23517:SF3">
    <property type="entry name" value="INTEGRAL MEMBRANE TRANSPORT PROTEIN"/>
    <property type="match status" value="1"/>
</dbReference>
<feature type="transmembrane region" description="Helical" evidence="7">
    <location>
        <begin position="80"/>
        <end position="100"/>
    </location>
</feature>
<dbReference type="InterPro" id="IPR011701">
    <property type="entry name" value="MFS"/>
</dbReference>
<dbReference type="InterPro" id="IPR050171">
    <property type="entry name" value="MFS_Transporters"/>
</dbReference>
<feature type="transmembrane region" description="Helical" evidence="7">
    <location>
        <begin position="255"/>
        <end position="278"/>
    </location>
</feature>
<feature type="transmembrane region" description="Helical" evidence="7">
    <location>
        <begin position="167"/>
        <end position="187"/>
    </location>
</feature>
<dbReference type="InterPro" id="IPR036259">
    <property type="entry name" value="MFS_trans_sf"/>
</dbReference>
<dbReference type="PROSITE" id="PS50850">
    <property type="entry name" value="MFS"/>
    <property type="match status" value="1"/>
</dbReference>
<feature type="transmembrane region" description="Helical" evidence="7">
    <location>
        <begin position="379"/>
        <end position="400"/>
    </location>
</feature>
<evidence type="ECO:0000313" key="9">
    <source>
        <dbReference type="EMBL" id="MCB7386715.1"/>
    </source>
</evidence>
<accession>A0ABS8DE76</accession>
<feature type="transmembrane region" description="Helical" evidence="7">
    <location>
        <begin position="348"/>
        <end position="367"/>
    </location>
</feature>
<dbReference type="InterPro" id="IPR020846">
    <property type="entry name" value="MFS_dom"/>
</dbReference>
<comment type="caution">
    <text evidence="9">The sequence shown here is derived from an EMBL/GenBank/DDBJ whole genome shotgun (WGS) entry which is preliminary data.</text>
</comment>
<evidence type="ECO:0000256" key="6">
    <source>
        <dbReference type="ARBA" id="ARBA00023136"/>
    </source>
</evidence>
<evidence type="ECO:0000256" key="5">
    <source>
        <dbReference type="ARBA" id="ARBA00022989"/>
    </source>
</evidence>
<evidence type="ECO:0000256" key="2">
    <source>
        <dbReference type="ARBA" id="ARBA00022448"/>
    </source>
</evidence>
<dbReference type="EMBL" id="JAJCIS010000002">
    <property type="protein sequence ID" value="MCB7386715.1"/>
    <property type="molecule type" value="Genomic_DNA"/>
</dbReference>
<keyword evidence="3" id="KW-1003">Cell membrane</keyword>
<evidence type="ECO:0000256" key="7">
    <source>
        <dbReference type="SAM" id="Phobius"/>
    </source>
</evidence>
<evidence type="ECO:0000313" key="10">
    <source>
        <dbReference type="Proteomes" id="UP001299546"/>
    </source>
</evidence>
<feature type="transmembrane region" description="Helical" evidence="7">
    <location>
        <begin position="290"/>
        <end position="307"/>
    </location>
</feature>
<keyword evidence="6 7" id="KW-0472">Membrane</keyword>
<feature type="transmembrane region" description="Helical" evidence="7">
    <location>
        <begin position="20"/>
        <end position="39"/>
    </location>
</feature>
<evidence type="ECO:0000256" key="3">
    <source>
        <dbReference type="ARBA" id="ARBA00022475"/>
    </source>
</evidence>
<comment type="subcellular location">
    <subcellularLocation>
        <location evidence="1">Cell membrane</location>
        <topology evidence="1">Multi-pass membrane protein</topology>
    </subcellularLocation>
</comment>
<gene>
    <name evidence="9" type="ORF">LIZ65_05390</name>
</gene>
<sequence>MRRFFEQYKGLKREMYILFYGRIVTSMGSLIWPLVTLILKNKMGLGAGTIASLVLLMSIVQLPLNLLGGKLADKLNKKKIIICCDLVTVICYLICGFIPLSYVSIVLFYTASAFATMEAPAYDTLVADLTSGEEREKAYSLSYLGTNLGLVLAPTLGGLLFQNHLNLAFIINSVCTLSSTILIALFVKDLKKEKTEDEQVNVYETMNSSKSALGIIFSKKTLILYIFLSGVGRLVYSQFNFMIPLNLELLYGAKGATLFGMMTSTNAAIVIFGTPVLTKLLEGLRDIQKMILGQVCVVVAMGMYIFVQGMIPMYFVSMILLTVGEILDVLANMPFLTRRVPSTHRGRIFSINIIFYTIFYSLGNRGLGQLVDRMPIVSVWKVVVIIGIVAVILRIILGIVDKREYALLYNRAEDDSHSDTKTGGSDSE</sequence>
<dbReference type="SUPFAM" id="SSF103473">
    <property type="entry name" value="MFS general substrate transporter"/>
    <property type="match status" value="1"/>
</dbReference>
<reference evidence="9 10" key="1">
    <citation type="submission" date="2021-10" db="EMBL/GenBank/DDBJ databases">
        <title>Collection of gut derived symbiotic bacterial strains cultured from healthy donors.</title>
        <authorList>
            <person name="Lin H."/>
            <person name="Littmann E."/>
            <person name="Kohout C."/>
            <person name="Pamer E.G."/>
        </authorList>
    </citation>
    <scope>NUCLEOTIDE SEQUENCE [LARGE SCALE GENOMIC DNA]</scope>
    <source>
        <strain evidence="9 10">DFI.1.165</strain>
    </source>
</reference>
<evidence type="ECO:0000259" key="8">
    <source>
        <dbReference type="PROSITE" id="PS50850"/>
    </source>
</evidence>
<name>A0ABS8DE76_9FIRM</name>
<organism evidence="9 10">
    <name type="scientific">Bariatricus massiliensis</name>
    <dbReference type="NCBI Taxonomy" id="1745713"/>
    <lineage>
        <taxon>Bacteria</taxon>
        <taxon>Bacillati</taxon>
        <taxon>Bacillota</taxon>
        <taxon>Clostridia</taxon>
        <taxon>Lachnospirales</taxon>
        <taxon>Lachnospiraceae</taxon>
        <taxon>Bariatricus</taxon>
    </lineage>
</organism>
<dbReference type="RefSeq" id="WP_066736472.1">
    <property type="nucleotide sequence ID" value="NZ_JAJCIQ010000002.1"/>
</dbReference>
<proteinExistence type="predicted"/>
<dbReference type="PANTHER" id="PTHR23517">
    <property type="entry name" value="RESISTANCE PROTEIN MDTM, PUTATIVE-RELATED-RELATED"/>
    <property type="match status" value="1"/>
</dbReference>
<keyword evidence="10" id="KW-1185">Reference proteome</keyword>
<keyword evidence="5 7" id="KW-1133">Transmembrane helix</keyword>
<evidence type="ECO:0000256" key="4">
    <source>
        <dbReference type="ARBA" id="ARBA00022692"/>
    </source>
</evidence>
<feature type="transmembrane region" description="Helical" evidence="7">
    <location>
        <begin position="313"/>
        <end position="336"/>
    </location>
</feature>
<dbReference type="Pfam" id="PF07690">
    <property type="entry name" value="MFS_1"/>
    <property type="match status" value="1"/>
</dbReference>
<feature type="transmembrane region" description="Helical" evidence="7">
    <location>
        <begin position="222"/>
        <end position="243"/>
    </location>
</feature>
<dbReference type="Gene3D" id="1.20.1250.20">
    <property type="entry name" value="MFS general substrate transporter like domains"/>
    <property type="match status" value="1"/>
</dbReference>
<dbReference type="Proteomes" id="UP001299546">
    <property type="component" value="Unassembled WGS sequence"/>
</dbReference>
<keyword evidence="4 7" id="KW-0812">Transmembrane</keyword>
<feature type="domain" description="Major facilitator superfamily (MFS) profile" evidence="8">
    <location>
        <begin position="1"/>
        <end position="191"/>
    </location>
</feature>